<proteinExistence type="predicted"/>
<evidence type="ECO:0000313" key="3">
    <source>
        <dbReference type="EMBL" id="MFI7588378.1"/>
    </source>
</evidence>
<reference evidence="3 4" key="1">
    <citation type="submission" date="2024-10" db="EMBL/GenBank/DDBJ databases">
        <title>The Natural Products Discovery Center: Release of the First 8490 Sequenced Strains for Exploring Actinobacteria Biosynthetic Diversity.</title>
        <authorList>
            <person name="Kalkreuter E."/>
            <person name="Kautsar S.A."/>
            <person name="Yang D."/>
            <person name="Bader C.D."/>
            <person name="Teijaro C.N."/>
            <person name="Fluegel L."/>
            <person name="Davis C.M."/>
            <person name="Simpson J.R."/>
            <person name="Lauterbach L."/>
            <person name="Steele A.D."/>
            <person name="Gui C."/>
            <person name="Meng S."/>
            <person name="Li G."/>
            <person name="Viehrig K."/>
            <person name="Ye F."/>
            <person name="Su P."/>
            <person name="Kiefer A.F."/>
            <person name="Nichols A."/>
            <person name="Cepeda A.J."/>
            <person name="Yan W."/>
            <person name="Fan B."/>
            <person name="Jiang Y."/>
            <person name="Adhikari A."/>
            <person name="Zheng C.-J."/>
            <person name="Schuster L."/>
            <person name="Cowan T.M."/>
            <person name="Smanski M.J."/>
            <person name="Chevrette M.G."/>
            <person name="De Carvalho L.P.S."/>
            <person name="Shen B."/>
        </authorList>
    </citation>
    <scope>NUCLEOTIDE SEQUENCE [LARGE SCALE GENOMIC DNA]</scope>
    <source>
        <strain evidence="3 4">NPDC049639</strain>
    </source>
</reference>
<dbReference type="InterPro" id="IPR050709">
    <property type="entry name" value="Biotin_Carboxyl_Carrier/Decarb"/>
</dbReference>
<evidence type="ECO:0000259" key="2">
    <source>
        <dbReference type="PROSITE" id="PS50968"/>
    </source>
</evidence>
<gene>
    <name evidence="3" type="ORF">ACIB24_15015</name>
</gene>
<dbReference type="PROSITE" id="PS50968">
    <property type="entry name" value="BIOTINYL_LIPOYL"/>
    <property type="match status" value="1"/>
</dbReference>
<evidence type="ECO:0000256" key="1">
    <source>
        <dbReference type="ARBA" id="ARBA00023267"/>
    </source>
</evidence>
<feature type="domain" description="Lipoyl-binding" evidence="2">
    <location>
        <begin position="1"/>
        <end position="71"/>
    </location>
</feature>
<dbReference type="Gene3D" id="2.40.50.100">
    <property type="match status" value="1"/>
</dbReference>
<name>A0ABW8AQJ5_9ACTN</name>
<organism evidence="3 4">
    <name type="scientific">Spongisporangium articulatum</name>
    <dbReference type="NCBI Taxonomy" id="3362603"/>
    <lineage>
        <taxon>Bacteria</taxon>
        <taxon>Bacillati</taxon>
        <taxon>Actinomycetota</taxon>
        <taxon>Actinomycetes</taxon>
        <taxon>Kineosporiales</taxon>
        <taxon>Kineosporiaceae</taxon>
        <taxon>Spongisporangium</taxon>
    </lineage>
</organism>
<keyword evidence="1" id="KW-0092">Biotin</keyword>
<dbReference type="InterPro" id="IPR011053">
    <property type="entry name" value="Single_hybrid_motif"/>
</dbReference>
<dbReference type="EMBL" id="JBITLV010000004">
    <property type="protein sequence ID" value="MFI7588378.1"/>
    <property type="molecule type" value="Genomic_DNA"/>
</dbReference>
<dbReference type="Pfam" id="PF00364">
    <property type="entry name" value="Biotin_lipoyl"/>
    <property type="match status" value="1"/>
</dbReference>
<dbReference type="SUPFAM" id="SSF51230">
    <property type="entry name" value="Single hybrid motif"/>
    <property type="match status" value="1"/>
</dbReference>
<dbReference type="InterPro" id="IPR000089">
    <property type="entry name" value="Biotin_lipoyl"/>
</dbReference>
<evidence type="ECO:0000313" key="4">
    <source>
        <dbReference type="Proteomes" id="UP001612915"/>
    </source>
</evidence>
<sequence>MAEEVHAELVGNVLRVEVVPGQRVTPEDSLLILESMKMEIPVHPEHAGRVSSVAVAAGDVVSEGDLLVVLE</sequence>
<dbReference type="PANTHER" id="PTHR45266:SF3">
    <property type="entry name" value="OXALOACETATE DECARBOXYLASE ALPHA CHAIN"/>
    <property type="match status" value="1"/>
</dbReference>
<dbReference type="RefSeq" id="WP_398281825.1">
    <property type="nucleotide sequence ID" value="NZ_JBITLV010000004.1"/>
</dbReference>
<accession>A0ABW8AQJ5</accession>
<dbReference type="PANTHER" id="PTHR45266">
    <property type="entry name" value="OXALOACETATE DECARBOXYLASE ALPHA CHAIN"/>
    <property type="match status" value="1"/>
</dbReference>
<dbReference type="NCBIfam" id="NF004547">
    <property type="entry name" value="PRK05889.1"/>
    <property type="match status" value="1"/>
</dbReference>
<dbReference type="CDD" id="cd06850">
    <property type="entry name" value="biotinyl_domain"/>
    <property type="match status" value="1"/>
</dbReference>
<dbReference type="Proteomes" id="UP001612915">
    <property type="component" value="Unassembled WGS sequence"/>
</dbReference>
<comment type="caution">
    <text evidence="3">The sequence shown here is derived from an EMBL/GenBank/DDBJ whole genome shotgun (WGS) entry which is preliminary data.</text>
</comment>
<keyword evidence="4" id="KW-1185">Reference proteome</keyword>
<protein>
    <submittedName>
        <fullName evidence="3">Biotin/lipoyl-binding carrier protein</fullName>
    </submittedName>
</protein>